<keyword evidence="7" id="KW-0206">Cytoskeleton</keyword>
<dbReference type="InterPro" id="IPR033351">
    <property type="entry name" value="POC5"/>
</dbReference>
<keyword evidence="8" id="KW-0131">Cell cycle</keyword>
<evidence type="ECO:0000256" key="3">
    <source>
        <dbReference type="ARBA" id="ARBA00014910"/>
    </source>
</evidence>
<evidence type="ECO:0000256" key="7">
    <source>
        <dbReference type="ARBA" id="ARBA00023212"/>
    </source>
</evidence>
<feature type="coiled-coil region" evidence="11">
    <location>
        <begin position="117"/>
        <end position="163"/>
    </location>
</feature>
<gene>
    <name evidence="12" type="ORF">GPECTOR_1g346</name>
</gene>
<organism evidence="12 13">
    <name type="scientific">Gonium pectorale</name>
    <name type="common">Green alga</name>
    <dbReference type="NCBI Taxonomy" id="33097"/>
    <lineage>
        <taxon>Eukaryota</taxon>
        <taxon>Viridiplantae</taxon>
        <taxon>Chlorophyta</taxon>
        <taxon>core chlorophytes</taxon>
        <taxon>Chlorophyceae</taxon>
        <taxon>CS clade</taxon>
        <taxon>Chlamydomonadales</taxon>
        <taxon>Volvocaceae</taxon>
        <taxon>Gonium</taxon>
    </lineage>
</organism>
<evidence type="ECO:0000313" key="12">
    <source>
        <dbReference type="EMBL" id="KXZ56390.1"/>
    </source>
</evidence>
<evidence type="ECO:0000256" key="2">
    <source>
        <dbReference type="ARBA" id="ARBA00010411"/>
    </source>
</evidence>
<keyword evidence="13" id="KW-1185">Reference proteome</keyword>
<dbReference type="GO" id="GO:0005814">
    <property type="term" value="C:centriole"/>
    <property type="evidence" value="ECO:0007669"/>
    <property type="project" value="UniProtKB-SubCell"/>
</dbReference>
<accession>A0A150H494</accession>
<evidence type="ECO:0000256" key="8">
    <source>
        <dbReference type="ARBA" id="ARBA00023306"/>
    </source>
</evidence>
<evidence type="ECO:0000313" key="13">
    <source>
        <dbReference type="Proteomes" id="UP000075714"/>
    </source>
</evidence>
<evidence type="ECO:0000256" key="11">
    <source>
        <dbReference type="SAM" id="Coils"/>
    </source>
</evidence>
<proteinExistence type="inferred from homology"/>
<evidence type="ECO:0000256" key="5">
    <source>
        <dbReference type="ARBA" id="ARBA00022737"/>
    </source>
</evidence>
<dbReference type="OrthoDB" id="10064898at2759"/>
<comment type="caution">
    <text evidence="12">The sequence shown here is derived from an EMBL/GenBank/DDBJ whole genome shotgun (WGS) entry which is preliminary data.</text>
</comment>
<protein>
    <recommendedName>
        <fullName evidence="3">Centrosomal protein POC5</fullName>
    </recommendedName>
    <alternativeName>
        <fullName evidence="9">Protein of centriole 5</fullName>
    </alternativeName>
</protein>
<dbReference type="STRING" id="33097.A0A150H494"/>
<comment type="function">
    <text evidence="10">Essential for the assembly of the distal half of centrioles, required for centriole elongation. Acts as a negative regulator of centriole elongation.</text>
</comment>
<sequence length="271" mass="30468">MSVSLVPDALGGGSTIDIVMPPRALDGASGALLTAAQPLPAASAAVPATLRSSFQTQSAAPAVEITINTEGEQEALPLGSHLEGLTVQQMLDLDVDSLAMKIDRHHQHTKKAVLDHFMETKARLMQAQNDAVEEEKRKGAARLAAKEEELGLLKAELEATRGKSQHFSDLVGRSCDAFSLAKERQRTTTLKFQLFYAWREQALALKQRRRRAERAERWYSDVHLKRNVFRAWFREAMREHRITTNNRYIQEVDNTKRQIDAHYQSQIAELQ</sequence>
<comment type="subcellular location">
    <subcellularLocation>
        <location evidence="1">Cytoplasm</location>
        <location evidence="1">Cytoskeleton</location>
        <location evidence="1">Microtubule organizing center</location>
        <location evidence="1">Centrosome</location>
        <location evidence="1">Centriole</location>
    </subcellularLocation>
</comment>
<evidence type="ECO:0000256" key="9">
    <source>
        <dbReference type="ARBA" id="ARBA00031694"/>
    </source>
</evidence>
<keyword evidence="5" id="KW-0677">Repeat</keyword>
<dbReference type="PANTHER" id="PTHR28618:SF1">
    <property type="entry name" value="CENTROSOMAL PROTEIN POC5"/>
    <property type="match status" value="1"/>
</dbReference>
<dbReference type="PANTHER" id="PTHR28618">
    <property type="entry name" value="CENTROSOMAL PROTEIN POC5"/>
    <property type="match status" value="1"/>
</dbReference>
<dbReference type="Proteomes" id="UP000075714">
    <property type="component" value="Unassembled WGS sequence"/>
</dbReference>
<evidence type="ECO:0000256" key="4">
    <source>
        <dbReference type="ARBA" id="ARBA00022490"/>
    </source>
</evidence>
<comment type="similarity">
    <text evidence="2">Belongs to the POC5 family.</text>
</comment>
<keyword evidence="6 11" id="KW-0175">Coiled coil</keyword>
<keyword evidence="4" id="KW-0963">Cytoplasm</keyword>
<reference evidence="13" key="1">
    <citation type="journal article" date="2016" name="Nat. Commun.">
        <title>The Gonium pectorale genome demonstrates co-option of cell cycle regulation during the evolution of multicellularity.</title>
        <authorList>
            <person name="Hanschen E.R."/>
            <person name="Marriage T.N."/>
            <person name="Ferris P.J."/>
            <person name="Hamaji T."/>
            <person name="Toyoda A."/>
            <person name="Fujiyama A."/>
            <person name="Neme R."/>
            <person name="Noguchi H."/>
            <person name="Minakuchi Y."/>
            <person name="Suzuki M."/>
            <person name="Kawai-Toyooka H."/>
            <person name="Smith D.R."/>
            <person name="Sparks H."/>
            <person name="Anderson J."/>
            <person name="Bakaric R."/>
            <person name="Luria V."/>
            <person name="Karger A."/>
            <person name="Kirschner M.W."/>
            <person name="Durand P.M."/>
            <person name="Michod R.E."/>
            <person name="Nozaki H."/>
            <person name="Olson B.J."/>
        </authorList>
    </citation>
    <scope>NUCLEOTIDE SEQUENCE [LARGE SCALE GENOMIC DNA]</scope>
    <source>
        <strain evidence="13">NIES-2863</strain>
    </source>
</reference>
<evidence type="ECO:0000256" key="1">
    <source>
        <dbReference type="ARBA" id="ARBA00004114"/>
    </source>
</evidence>
<evidence type="ECO:0000256" key="10">
    <source>
        <dbReference type="ARBA" id="ARBA00049959"/>
    </source>
</evidence>
<name>A0A150H494_GONPE</name>
<dbReference type="AlphaFoldDB" id="A0A150H494"/>
<dbReference type="EMBL" id="LSYV01000002">
    <property type="protein sequence ID" value="KXZ56390.1"/>
    <property type="molecule type" value="Genomic_DNA"/>
</dbReference>
<evidence type="ECO:0000256" key="6">
    <source>
        <dbReference type="ARBA" id="ARBA00023054"/>
    </source>
</evidence>